<dbReference type="OrthoDB" id="4824179at2"/>
<gene>
    <name evidence="2" type="ORF">ATL40_0096</name>
</gene>
<feature type="region of interest" description="Disordered" evidence="1">
    <location>
        <begin position="106"/>
        <end position="136"/>
    </location>
</feature>
<dbReference type="Proteomes" id="UP000224915">
    <property type="component" value="Unassembled WGS sequence"/>
</dbReference>
<proteinExistence type="predicted"/>
<evidence type="ECO:0000256" key="1">
    <source>
        <dbReference type="SAM" id="MobiDB-lite"/>
    </source>
</evidence>
<evidence type="ECO:0000313" key="2">
    <source>
        <dbReference type="EMBL" id="PFG18556.1"/>
    </source>
</evidence>
<accession>A0A2A9CWN7</accession>
<organism evidence="2 3">
    <name type="scientific">Serinibacter salmoneus</name>
    <dbReference type="NCBI Taxonomy" id="556530"/>
    <lineage>
        <taxon>Bacteria</taxon>
        <taxon>Bacillati</taxon>
        <taxon>Actinomycetota</taxon>
        <taxon>Actinomycetes</taxon>
        <taxon>Micrococcales</taxon>
        <taxon>Beutenbergiaceae</taxon>
        <taxon>Serinibacter</taxon>
    </lineage>
</organism>
<evidence type="ECO:0000313" key="3">
    <source>
        <dbReference type="Proteomes" id="UP000224915"/>
    </source>
</evidence>
<reference evidence="2 3" key="1">
    <citation type="submission" date="2017-10" db="EMBL/GenBank/DDBJ databases">
        <title>Sequencing the genomes of 1000 actinobacteria strains.</title>
        <authorList>
            <person name="Klenk H.-P."/>
        </authorList>
    </citation>
    <scope>NUCLEOTIDE SEQUENCE [LARGE SCALE GENOMIC DNA]</scope>
    <source>
        <strain evidence="2 3">DSM 21801</strain>
    </source>
</reference>
<dbReference type="RefSeq" id="WP_098467814.1">
    <property type="nucleotide sequence ID" value="NZ_PDJD01000001.1"/>
</dbReference>
<comment type="caution">
    <text evidence="2">The sequence shown here is derived from an EMBL/GenBank/DDBJ whole genome shotgun (WGS) entry which is preliminary data.</text>
</comment>
<name>A0A2A9CWN7_9MICO</name>
<keyword evidence="3" id="KW-1185">Reference proteome</keyword>
<dbReference type="AlphaFoldDB" id="A0A2A9CWN7"/>
<dbReference type="EMBL" id="PDJD01000001">
    <property type="protein sequence ID" value="PFG18556.1"/>
    <property type="molecule type" value="Genomic_DNA"/>
</dbReference>
<protein>
    <submittedName>
        <fullName evidence="2">Uncharacterized protein</fullName>
    </submittedName>
</protein>
<sequence length="136" mass="14652">MRWRRRSPHPAHLTAGFVAQEAAAHAPALEALLGRPRVGASVPIEVGIDVVPGARMVILLRNRNVAFVPVDHEAELRAQLPRRGVLTHPGEAFVHDGAWQVWVGPSPRPVDAQVPPGTIDPEPPSVGGIPLRRPGR</sequence>